<dbReference type="AlphaFoldDB" id="A0A0C3L0F4"/>
<feature type="compositionally biased region" description="Basic and acidic residues" evidence="1">
    <location>
        <begin position="1"/>
        <end position="11"/>
    </location>
</feature>
<feature type="region of interest" description="Disordered" evidence="1">
    <location>
        <begin position="1"/>
        <end position="20"/>
    </location>
</feature>
<reference evidence="3" key="2">
    <citation type="submission" date="2015-01" db="EMBL/GenBank/DDBJ databases">
        <title>Evolutionary Origins and Diversification of the Mycorrhizal Mutualists.</title>
        <authorList>
            <consortium name="DOE Joint Genome Institute"/>
            <consortium name="Mycorrhizal Genomics Consortium"/>
            <person name="Kohler A."/>
            <person name="Kuo A."/>
            <person name="Nagy L.G."/>
            <person name="Floudas D."/>
            <person name="Copeland A."/>
            <person name="Barry K.W."/>
            <person name="Cichocki N."/>
            <person name="Veneault-Fourrey C."/>
            <person name="LaButti K."/>
            <person name="Lindquist E.A."/>
            <person name="Lipzen A."/>
            <person name="Lundell T."/>
            <person name="Morin E."/>
            <person name="Murat C."/>
            <person name="Riley R."/>
            <person name="Ohm R."/>
            <person name="Sun H."/>
            <person name="Tunlid A."/>
            <person name="Henrissat B."/>
            <person name="Grigoriev I.V."/>
            <person name="Hibbett D.S."/>
            <person name="Martin F."/>
        </authorList>
    </citation>
    <scope>NUCLEOTIDE SEQUENCE [LARGE SCALE GENOMIC DNA]</scope>
    <source>
        <strain evidence="3">MUT 4182</strain>
    </source>
</reference>
<evidence type="ECO:0000256" key="1">
    <source>
        <dbReference type="SAM" id="MobiDB-lite"/>
    </source>
</evidence>
<reference evidence="2 3" key="1">
    <citation type="submission" date="2014-04" db="EMBL/GenBank/DDBJ databases">
        <authorList>
            <consortium name="DOE Joint Genome Institute"/>
            <person name="Kuo A."/>
            <person name="Girlanda M."/>
            <person name="Perotto S."/>
            <person name="Kohler A."/>
            <person name="Nagy L.G."/>
            <person name="Floudas D."/>
            <person name="Copeland A."/>
            <person name="Barry K.W."/>
            <person name="Cichocki N."/>
            <person name="Veneault-Fourrey C."/>
            <person name="LaButti K."/>
            <person name="Lindquist E.A."/>
            <person name="Lipzen A."/>
            <person name="Lundell T."/>
            <person name="Morin E."/>
            <person name="Murat C."/>
            <person name="Sun H."/>
            <person name="Tunlid A."/>
            <person name="Henrissat B."/>
            <person name="Grigoriev I.V."/>
            <person name="Hibbett D.S."/>
            <person name="Martin F."/>
            <person name="Nordberg H.P."/>
            <person name="Cantor M.N."/>
            <person name="Hua S.X."/>
        </authorList>
    </citation>
    <scope>NUCLEOTIDE SEQUENCE [LARGE SCALE GENOMIC DNA]</scope>
    <source>
        <strain evidence="2 3">MUT 4182</strain>
    </source>
</reference>
<sequence length="54" mass="6219">MKLLRDSRPSDSGRLGTLEGRDYFSIAPPSAIVFKLGWVNEFAVVSQRLYVYRR</sequence>
<gene>
    <name evidence="2" type="ORF">M407DRAFT_243425</name>
</gene>
<dbReference type="Proteomes" id="UP000054248">
    <property type="component" value="Unassembled WGS sequence"/>
</dbReference>
<evidence type="ECO:0000313" key="3">
    <source>
        <dbReference type="Proteomes" id="UP000054248"/>
    </source>
</evidence>
<keyword evidence="3" id="KW-1185">Reference proteome</keyword>
<protein>
    <submittedName>
        <fullName evidence="2">Uncharacterized protein</fullName>
    </submittedName>
</protein>
<proteinExistence type="predicted"/>
<dbReference type="EMBL" id="KN823013">
    <property type="protein sequence ID" value="KIO27148.1"/>
    <property type="molecule type" value="Genomic_DNA"/>
</dbReference>
<evidence type="ECO:0000313" key="2">
    <source>
        <dbReference type="EMBL" id="KIO27148.1"/>
    </source>
</evidence>
<accession>A0A0C3L0F4</accession>
<name>A0A0C3L0F4_9AGAM</name>
<dbReference type="HOGENOM" id="CLU_3052113_0_0_1"/>
<organism evidence="2 3">
    <name type="scientific">Tulasnella calospora MUT 4182</name>
    <dbReference type="NCBI Taxonomy" id="1051891"/>
    <lineage>
        <taxon>Eukaryota</taxon>
        <taxon>Fungi</taxon>
        <taxon>Dikarya</taxon>
        <taxon>Basidiomycota</taxon>
        <taxon>Agaricomycotina</taxon>
        <taxon>Agaricomycetes</taxon>
        <taxon>Cantharellales</taxon>
        <taxon>Tulasnellaceae</taxon>
        <taxon>Tulasnella</taxon>
    </lineage>
</organism>